<evidence type="ECO:0000259" key="10">
    <source>
        <dbReference type="PROSITE" id="PS50893"/>
    </source>
</evidence>
<proteinExistence type="inferred from homology"/>
<name>A0A0S4WQV3_RALSL</name>
<keyword evidence="6" id="KW-0547">Nucleotide-binding</keyword>
<dbReference type="SUPFAM" id="SSF52540">
    <property type="entry name" value="P-loop containing nucleoside triphosphate hydrolases"/>
    <property type="match status" value="1"/>
</dbReference>
<dbReference type="Pfam" id="PF00005">
    <property type="entry name" value="ABC_tran"/>
    <property type="match status" value="1"/>
</dbReference>
<dbReference type="PROSITE" id="PS50893">
    <property type="entry name" value="ABC_TRANSPORTER_2"/>
    <property type="match status" value="1"/>
</dbReference>
<dbReference type="PIRSF" id="PIRSF039085">
    <property type="entry name" value="ABC_ATPase_HisP"/>
    <property type="match status" value="1"/>
</dbReference>
<keyword evidence="3" id="KW-0813">Transport</keyword>
<evidence type="ECO:0000313" key="15">
    <source>
        <dbReference type="EMBL" id="CUV60499.1"/>
    </source>
</evidence>
<dbReference type="PROSITE" id="PS00211">
    <property type="entry name" value="ABC_TRANSPORTER_1"/>
    <property type="match status" value="1"/>
</dbReference>
<gene>
    <name evidence="11" type="ORF">PSS4_v1_1400012</name>
    <name evidence="15" type="ORF">RD1301_v1_990005</name>
    <name evidence="12" type="ORF">RUN1744_v1_350099</name>
    <name evidence="13" type="ORF">RUN1985_v1_290256</name>
    <name evidence="14" type="ORF">RUN215_v1_180134</name>
</gene>
<keyword evidence="9" id="KW-0472">Membrane</keyword>
<evidence type="ECO:0000313" key="13">
    <source>
        <dbReference type="EMBL" id="CUV29106.1"/>
    </source>
</evidence>
<dbReference type="GO" id="GO:0016887">
    <property type="term" value="F:ATP hydrolysis activity"/>
    <property type="evidence" value="ECO:0007669"/>
    <property type="project" value="InterPro"/>
</dbReference>
<accession>A0A0S4WQV3</accession>
<dbReference type="GO" id="GO:0005524">
    <property type="term" value="F:ATP binding"/>
    <property type="evidence" value="ECO:0007669"/>
    <property type="project" value="UniProtKB-KW"/>
</dbReference>
<reference evidence="14" key="1">
    <citation type="submission" date="2015-10" db="EMBL/GenBank/DDBJ databases">
        <authorList>
            <person name="Gilbert D.G."/>
        </authorList>
    </citation>
    <scope>NUCLEOTIDE SEQUENCE</scope>
    <source>
        <strain evidence="14">Phyl III-seqv23</strain>
    </source>
</reference>
<evidence type="ECO:0000313" key="14">
    <source>
        <dbReference type="EMBL" id="CUV53811.1"/>
    </source>
</evidence>
<comment type="similarity">
    <text evidence="2">Belongs to the ABC transporter superfamily.</text>
</comment>
<keyword evidence="5" id="KW-0997">Cell inner membrane</keyword>
<dbReference type="InterPro" id="IPR003439">
    <property type="entry name" value="ABC_transporter-like_ATP-bd"/>
</dbReference>
<evidence type="ECO:0000256" key="6">
    <source>
        <dbReference type="ARBA" id="ARBA00022741"/>
    </source>
</evidence>
<dbReference type="PANTHER" id="PTHR43166">
    <property type="entry name" value="AMINO ACID IMPORT ATP-BINDING PROTEIN"/>
    <property type="match status" value="1"/>
</dbReference>
<evidence type="ECO:0000256" key="8">
    <source>
        <dbReference type="ARBA" id="ARBA00022970"/>
    </source>
</evidence>
<dbReference type="EMBL" id="LN899821">
    <property type="protein sequence ID" value="CUV20266.1"/>
    <property type="molecule type" value="Genomic_DNA"/>
</dbReference>
<dbReference type="GO" id="GO:0015424">
    <property type="term" value="F:ABC-type amino acid transporter activity"/>
    <property type="evidence" value="ECO:0007669"/>
    <property type="project" value="InterPro"/>
</dbReference>
<organism evidence="14">
    <name type="scientific">Ralstonia solanacearum</name>
    <name type="common">Pseudomonas solanacearum</name>
    <dbReference type="NCBI Taxonomy" id="305"/>
    <lineage>
        <taxon>Bacteria</taxon>
        <taxon>Pseudomonadati</taxon>
        <taxon>Pseudomonadota</taxon>
        <taxon>Betaproteobacteria</taxon>
        <taxon>Burkholderiales</taxon>
        <taxon>Burkholderiaceae</taxon>
        <taxon>Ralstonia</taxon>
        <taxon>Ralstonia solanacearum species complex</taxon>
    </lineage>
</organism>
<feature type="domain" description="ABC transporter" evidence="10">
    <location>
        <begin position="13"/>
        <end position="250"/>
    </location>
</feature>
<sequence>MPLTWKRSSMPLVDLCAVHKHYGNNHVLKGVDLRVESGQVVAIIGRSGSGKSTLLRSINGLEAIDDGQIVVDNAVLKGSQATPAQLRALRLNVGMVFQQFNLFPHLTAGENVALSPVVVKGMKKSEAADLARQMMAKVGLADKYDAYPDQLSGGQQQRVAIARALAMQPKVLLCDEITSALDPELVNEVLAVVKQLAAEGMTLIMVTHEMRFARDVGDQLVFMHQGLIHESGPAKALFANPKTAELAAFIGAVQ</sequence>
<evidence type="ECO:0000256" key="1">
    <source>
        <dbReference type="ARBA" id="ARBA00004202"/>
    </source>
</evidence>
<comment type="subcellular location">
    <subcellularLocation>
        <location evidence="1">Cell membrane</location>
        <topology evidence="1">Peripheral membrane protein</topology>
    </subcellularLocation>
</comment>
<evidence type="ECO:0000313" key="11">
    <source>
        <dbReference type="EMBL" id="CUV20266.1"/>
    </source>
</evidence>
<evidence type="ECO:0000256" key="9">
    <source>
        <dbReference type="ARBA" id="ARBA00023136"/>
    </source>
</evidence>
<dbReference type="SMART" id="SM00382">
    <property type="entry name" value="AAA"/>
    <property type="match status" value="1"/>
</dbReference>
<dbReference type="InterPro" id="IPR030679">
    <property type="entry name" value="ABC_ATPase_HisP-typ"/>
</dbReference>
<dbReference type="AlphaFoldDB" id="A0A0S4WQV3"/>
<dbReference type="InterPro" id="IPR017871">
    <property type="entry name" value="ABC_transporter-like_CS"/>
</dbReference>
<keyword evidence="8" id="KW-0029">Amino-acid transport</keyword>
<dbReference type="PANTHER" id="PTHR43166:SF9">
    <property type="entry name" value="GLUTAMATE_ASPARTATE IMPORT ATP-BINDING PROTEIN GLTL"/>
    <property type="match status" value="1"/>
</dbReference>
<dbReference type="GO" id="GO:0005886">
    <property type="term" value="C:plasma membrane"/>
    <property type="evidence" value="ECO:0007669"/>
    <property type="project" value="UniProtKB-SubCell"/>
</dbReference>
<dbReference type="CDD" id="cd03262">
    <property type="entry name" value="ABC_HisP_GlnQ"/>
    <property type="match status" value="1"/>
</dbReference>
<evidence type="ECO:0000313" key="12">
    <source>
        <dbReference type="EMBL" id="CUV23192.1"/>
    </source>
</evidence>
<protein>
    <submittedName>
        <fullName evidence="14">Putative amino acid transport protein (ABC superfamily, ATP_bind)</fullName>
    </submittedName>
</protein>
<keyword evidence="7" id="KW-0067">ATP-binding</keyword>
<dbReference type="EMBL" id="LN899822">
    <property type="protein sequence ID" value="CUV60499.1"/>
    <property type="molecule type" value="Genomic_DNA"/>
</dbReference>
<dbReference type="EMBL" id="LN899824">
    <property type="protein sequence ID" value="CUV29106.1"/>
    <property type="molecule type" value="Genomic_DNA"/>
</dbReference>
<evidence type="ECO:0000256" key="3">
    <source>
        <dbReference type="ARBA" id="ARBA00022448"/>
    </source>
</evidence>
<dbReference type="EMBL" id="LN899823">
    <property type="protein sequence ID" value="CUV23192.1"/>
    <property type="molecule type" value="Genomic_DNA"/>
</dbReference>
<dbReference type="FunFam" id="3.40.50.300:FF:000020">
    <property type="entry name" value="Amino acid ABC transporter ATP-binding component"/>
    <property type="match status" value="1"/>
</dbReference>
<evidence type="ECO:0000256" key="4">
    <source>
        <dbReference type="ARBA" id="ARBA00022475"/>
    </source>
</evidence>
<evidence type="ECO:0000256" key="7">
    <source>
        <dbReference type="ARBA" id="ARBA00022840"/>
    </source>
</evidence>
<evidence type="ECO:0000256" key="5">
    <source>
        <dbReference type="ARBA" id="ARBA00022519"/>
    </source>
</evidence>
<dbReference type="InterPro" id="IPR027417">
    <property type="entry name" value="P-loop_NTPase"/>
</dbReference>
<dbReference type="Gene3D" id="3.40.50.300">
    <property type="entry name" value="P-loop containing nucleotide triphosphate hydrolases"/>
    <property type="match status" value="1"/>
</dbReference>
<dbReference type="InterPro" id="IPR050086">
    <property type="entry name" value="MetN_ABC_transporter-like"/>
</dbReference>
<dbReference type="InterPro" id="IPR003593">
    <property type="entry name" value="AAA+_ATPase"/>
</dbReference>
<evidence type="ECO:0000256" key="2">
    <source>
        <dbReference type="ARBA" id="ARBA00005417"/>
    </source>
</evidence>
<dbReference type="EMBL" id="LN899820">
    <property type="protein sequence ID" value="CUV53811.1"/>
    <property type="molecule type" value="Genomic_DNA"/>
</dbReference>
<keyword evidence="4" id="KW-1003">Cell membrane</keyword>